<evidence type="ECO:0000313" key="6">
    <source>
        <dbReference type="Proteomes" id="UP001058533"/>
    </source>
</evidence>
<reference evidence="5" key="1">
    <citation type="submission" date="2022-07" db="EMBL/GenBank/DDBJ databases">
        <title>Sphingomonas sp. nov., a novel bacterium isolated from the north slope of the Mount Everest.</title>
        <authorList>
            <person name="Cui X."/>
            <person name="Liu Y."/>
        </authorList>
    </citation>
    <scope>NUCLEOTIDE SEQUENCE</scope>
    <source>
        <strain evidence="5">S5-59</strain>
    </source>
</reference>
<dbReference type="InterPro" id="IPR029787">
    <property type="entry name" value="Nucleotide_cyclase"/>
</dbReference>
<dbReference type="SUPFAM" id="SSF55073">
    <property type="entry name" value="Nucleotide cyclase"/>
    <property type="match status" value="1"/>
</dbReference>
<dbReference type="Proteomes" id="UP001058533">
    <property type="component" value="Chromosome"/>
</dbReference>
<evidence type="ECO:0000256" key="3">
    <source>
        <dbReference type="SAM" id="Coils"/>
    </source>
</evidence>
<dbReference type="Pfam" id="PF00990">
    <property type="entry name" value="GGDEF"/>
    <property type="match status" value="1"/>
</dbReference>
<feature type="domain" description="GGDEF" evidence="4">
    <location>
        <begin position="187"/>
        <end position="320"/>
    </location>
</feature>
<accession>A0ABY5LAF7</accession>
<evidence type="ECO:0000256" key="2">
    <source>
        <dbReference type="ARBA" id="ARBA00034247"/>
    </source>
</evidence>
<feature type="coiled-coil region" evidence="3">
    <location>
        <begin position="133"/>
        <end position="160"/>
    </location>
</feature>
<dbReference type="EC" id="2.7.7.65" evidence="1"/>
<name>A0ABY5LAF7_9SPHN</name>
<organism evidence="5 6">
    <name type="scientific">Sphingomonas qomolangmaensis</name>
    <dbReference type="NCBI Taxonomy" id="2918765"/>
    <lineage>
        <taxon>Bacteria</taxon>
        <taxon>Pseudomonadati</taxon>
        <taxon>Pseudomonadota</taxon>
        <taxon>Alphaproteobacteria</taxon>
        <taxon>Sphingomonadales</taxon>
        <taxon>Sphingomonadaceae</taxon>
        <taxon>Sphingomonas</taxon>
    </lineage>
</organism>
<dbReference type="CDD" id="cd01949">
    <property type="entry name" value="GGDEF"/>
    <property type="match status" value="1"/>
</dbReference>
<gene>
    <name evidence="5" type="ORF">NMP03_15785</name>
</gene>
<dbReference type="InterPro" id="IPR043128">
    <property type="entry name" value="Rev_trsase/Diguanyl_cyclase"/>
</dbReference>
<dbReference type="SMART" id="SM00267">
    <property type="entry name" value="GGDEF"/>
    <property type="match status" value="1"/>
</dbReference>
<dbReference type="PANTHER" id="PTHR45138:SF9">
    <property type="entry name" value="DIGUANYLATE CYCLASE DGCM-RELATED"/>
    <property type="match status" value="1"/>
</dbReference>
<protein>
    <recommendedName>
        <fullName evidence="1">diguanylate cyclase</fullName>
        <ecNumber evidence="1">2.7.7.65</ecNumber>
    </recommendedName>
</protein>
<comment type="catalytic activity">
    <reaction evidence="2">
        <text>2 GTP = 3',3'-c-di-GMP + 2 diphosphate</text>
        <dbReference type="Rhea" id="RHEA:24898"/>
        <dbReference type="ChEBI" id="CHEBI:33019"/>
        <dbReference type="ChEBI" id="CHEBI:37565"/>
        <dbReference type="ChEBI" id="CHEBI:58805"/>
        <dbReference type="EC" id="2.7.7.65"/>
    </reaction>
</comment>
<dbReference type="PROSITE" id="PS50887">
    <property type="entry name" value="GGDEF"/>
    <property type="match status" value="1"/>
</dbReference>
<dbReference type="RefSeq" id="WP_256506453.1">
    <property type="nucleotide sequence ID" value="NZ_CP101740.1"/>
</dbReference>
<evidence type="ECO:0000256" key="1">
    <source>
        <dbReference type="ARBA" id="ARBA00012528"/>
    </source>
</evidence>
<keyword evidence="3" id="KW-0175">Coiled coil</keyword>
<dbReference type="PANTHER" id="PTHR45138">
    <property type="entry name" value="REGULATORY COMPONENTS OF SENSORY TRANSDUCTION SYSTEM"/>
    <property type="match status" value="1"/>
</dbReference>
<dbReference type="Gene3D" id="3.30.70.270">
    <property type="match status" value="1"/>
</dbReference>
<dbReference type="InterPro" id="IPR050469">
    <property type="entry name" value="Diguanylate_Cyclase"/>
</dbReference>
<sequence>MSDQRLDPTPLNYAFAYHVVTDPQGVLAGAVASLTDGGVRLTQRDIESLGVEISAERVAPANAAARDPAALAAQTETQVAGFIDIVETVQSEARDFGRDLAASVDAIGRSADGETIGFLDDVNQITATMIGRVHAAERRLDHAHKETQELRRMLEQARGDALRDPLTGLPNRRAFEAAFAQALAEGRSACIAICDVDHFKTVNDRFGHAVGDRVLRAIGQTLEQTCSGHLVARYGGEEFALLFYGPLDDGIATVDAARLEVARKRYRLRESDAPLGEITISAGVTPLTRDDRAADAFQRADRLLYAAKDAGRNQVLTDSNLRD</sequence>
<evidence type="ECO:0000259" key="4">
    <source>
        <dbReference type="PROSITE" id="PS50887"/>
    </source>
</evidence>
<proteinExistence type="predicted"/>
<keyword evidence="6" id="KW-1185">Reference proteome</keyword>
<dbReference type="NCBIfam" id="TIGR00254">
    <property type="entry name" value="GGDEF"/>
    <property type="match status" value="1"/>
</dbReference>
<dbReference type="EMBL" id="CP101740">
    <property type="protein sequence ID" value="UUL82608.1"/>
    <property type="molecule type" value="Genomic_DNA"/>
</dbReference>
<evidence type="ECO:0000313" key="5">
    <source>
        <dbReference type="EMBL" id="UUL82608.1"/>
    </source>
</evidence>
<dbReference type="InterPro" id="IPR000160">
    <property type="entry name" value="GGDEF_dom"/>
</dbReference>